<reference evidence="2 3" key="1">
    <citation type="journal article" date="2016" name="Front. Microbiol.">
        <title>Fuerstia marisgermanicae gen. nov., sp. nov., an Unusual Member of the Phylum Planctomycetes from the German Wadden Sea.</title>
        <authorList>
            <person name="Kohn T."/>
            <person name="Heuer A."/>
            <person name="Jogler M."/>
            <person name="Vollmers J."/>
            <person name="Boedeker C."/>
            <person name="Bunk B."/>
            <person name="Rast P."/>
            <person name="Borchert D."/>
            <person name="Glockner I."/>
            <person name="Freese H.M."/>
            <person name="Klenk H.P."/>
            <person name="Overmann J."/>
            <person name="Kaster A.K."/>
            <person name="Rohde M."/>
            <person name="Wiegand S."/>
            <person name="Jogler C."/>
        </authorList>
    </citation>
    <scope>NUCLEOTIDE SEQUENCE [LARGE SCALE GENOMIC DNA]</scope>
    <source>
        <strain evidence="2 3">NH11</strain>
    </source>
</reference>
<evidence type="ECO:0000256" key="1">
    <source>
        <dbReference type="SAM" id="MobiDB-lite"/>
    </source>
</evidence>
<dbReference type="KEGG" id="fmr:Fuma_06677"/>
<organism evidence="2 3">
    <name type="scientific">Fuerstiella marisgermanici</name>
    <dbReference type="NCBI Taxonomy" id="1891926"/>
    <lineage>
        <taxon>Bacteria</taxon>
        <taxon>Pseudomonadati</taxon>
        <taxon>Planctomycetota</taxon>
        <taxon>Planctomycetia</taxon>
        <taxon>Planctomycetales</taxon>
        <taxon>Planctomycetaceae</taxon>
        <taxon>Fuerstiella</taxon>
    </lineage>
</organism>
<gene>
    <name evidence="2" type="ORF">Fuma_06677</name>
</gene>
<feature type="region of interest" description="Disordered" evidence="1">
    <location>
        <begin position="1"/>
        <end position="42"/>
    </location>
</feature>
<name>A0A1P8WSH7_9PLAN</name>
<dbReference type="EMBL" id="CP017641">
    <property type="protein sequence ID" value="APZ97000.1"/>
    <property type="molecule type" value="Genomic_DNA"/>
</dbReference>
<accession>A0A1P8WSH7</accession>
<dbReference type="Proteomes" id="UP000187735">
    <property type="component" value="Chromosome"/>
</dbReference>
<protein>
    <submittedName>
        <fullName evidence="2">Uncharacterized protein</fullName>
    </submittedName>
</protein>
<dbReference type="STRING" id="1891926.Fuma_06677"/>
<proteinExistence type="predicted"/>
<evidence type="ECO:0000313" key="3">
    <source>
        <dbReference type="Proteomes" id="UP000187735"/>
    </source>
</evidence>
<feature type="compositionally biased region" description="Basic and acidic residues" evidence="1">
    <location>
        <begin position="1"/>
        <end position="15"/>
    </location>
</feature>
<keyword evidence="3" id="KW-1185">Reference proteome</keyword>
<sequence>MTIAKRQNEADRNGEPADNSQSDGFPFAEPISCVRGLRRQDR</sequence>
<dbReference type="AlphaFoldDB" id="A0A1P8WSH7"/>
<evidence type="ECO:0000313" key="2">
    <source>
        <dbReference type="EMBL" id="APZ97000.1"/>
    </source>
</evidence>